<evidence type="ECO:0000313" key="3">
    <source>
        <dbReference type="Proteomes" id="UP000800092"/>
    </source>
</evidence>
<sequence length="161" mass="18472">MDRGQSKIAQDSDISDVDVAPHQHLRERGRTPSPPWKSRCFVYDCGNVELEVMKKEKIEGHEEKQRYQKIQLRPRQRHVALFVESETENGNTDEGETRLMTEEETKEAKNRVLFATLDLKGAGLFDKLHMLAGKLTTLYVFNIGKWQEARHSSSCALSSPE</sequence>
<feature type="region of interest" description="Disordered" evidence="1">
    <location>
        <begin position="1"/>
        <end position="32"/>
    </location>
</feature>
<proteinExistence type="predicted"/>
<dbReference type="OrthoDB" id="5408618at2759"/>
<keyword evidence="3" id="KW-1185">Reference proteome</keyword>
<organism evidence="2 3">
    <name type="scientific">Viridothelium virens</name>
    <name type="common">Speckled blister lichen</name>
    <name type="synonym">Trypethelium virens</name>
    <dbReference type="NCBI Taxonomy" id="1048519"/>
    <lineage>
        <taxon>Eukaryota</taxon>
        <taxon>Fungi</taxon>
        <taxon>Dikarya</taxon>
        <taxon>Ascomycota</taxon>
        <taxon>Pezizomycotina</taxon>
        <taxon>Dothideomycetes</taxon>
        <taxon>Dothideomycetes incertae sedis</taxon>
        <taxon>Trypetheliales</taxon>
        <taxon>Trypetheliaceae</taxon>
        <taxon>Viridothelium</taxon>
    </lineage>
</organism>
<accession>A0A6A6HL23</accession>
<feature type="compositionally biased region" description="Basic and acidic residues" evidence="1">
    <location>
        <begin position="19"/>
        <end position="30"/>
    </location>
</feature>
<gene>
    <name evidence="2" type="ORF">EV356DRAFT_529224</name>
</gene>
<name>A0A6A6HL23_VIRVR</name>
<reference evidence="2" key="1">
    <citation type="journal article" date="2020" name="Stud. Mycol.">
        <title>101 Dothideomycetes genomes: a test case for predicting lifestyles and emergence of pathogens.</title>
        <authorList>
            <person name="Haridas S."/>
            <person name="Albert R."/>
            <person name="Binder M."/>
            <person name="Bloem J."/>
            <person name="Labutti K."/>
            <person name="Salamov A."/>
            <person name="Andreopoulos B."/>
            <person name="Baker S."/>
            <person name="Barry K."/>
            <person name="Bills G."/>
            <person name="Bluhm B."/>
            <person name="Cannon C."/>
            <person name="Castanera R."/>
            <person name="Culley D."/>
            <person name="Daum C."/>
            <person name="Ezra D."/>
            <person name="Gonzalez J."/>
            <person name="Henrissat B."/>
            <person name="Kuo A."/>
            <person name="Liang C."/>
            <person name="Lipzen A."/>
            <person name="Lutzoni F."/>
            <person name="Magnuson J."/>
            <person name="Mondo S."/>
            <person name="Nolan M."/>
            <person name="Ohm R."/>
            <person name="Pangilinan J."/>
            <person name="Park H.-J."/>
            <person name="Ramirez L."/>
            <person name="Alfaro M."/>
            <person name="Sun H."/>
            <person name="Tritt A."/>
            <person name="Yoshinaga Y."/>
            <person name="Zwiers L.-H."/>
            <person name="Turgeon B."/>
            <person name="Goodwin S."/>
            <person name="Spatafora J."/>
            <person name="Crous P."/>
            <person name="Grigoriev I."/>
        </authorList>
    </citation>
    <scope>NUCLEOTIDE SEQUENCE</scope>
    <source>
        <strain evidence="2">Tuck. ex Michener</strain>
    </source>
</reference>
<protein>
    <submittedName>
        <fullName evidence="2">Uncharacterized protein</fullName>
    </submittedName>
</protein>
<dbReference type="EMBL" id="ML991776">
    <property type="protein sequence ID" value="KAF2238223.1"/>
    <property type="molecule type" value="Genomic_DNA"/>
</dbReference>
<dbReference type="AlphaFoldDB" id="A0A6A6HL23"/>
<evidence type="ECO:0000256" key="1">
    <source>
        <dbReference type="SAM" id="MobiDB-lite"/>
    </source>
</evidence>
<evidence type="ECO:0000313" key="2">
    <source>
        <dbReference type="EMBL" id="KAF2238223.1"/>
    </source>
</evidence>
<dbReference type="Proteomes" id="UP000800092">
    <property type="component" value="Unassembled WGS sequence"/>
</dbReference>